<protein>
    <submittedName>
        <fullName evidence="2">5'-nucleotidase C-terminal domain-containing protein</fullName>
    </submittedName>
</protein>
<reference evidence="2" key="2">
    <citation type="journal article" date="2021" name="PeerJ">
        <title>Extensive microbial diversity within the chicken gut microbiome revealed by metagenomics and culture.</title>
        <authorList>
            <person name="Gilroy R."/>
            <person name="Ravi A."/>
            <person name="Getino M."/>
            <person name="Pursley I."/>
            <person name="Horton D.L."/>
            <person name="Alikhan N.F."/>
            <person name="Baker D."/>
            <person name="Gharbi K."/>
            <person name="Hall N."/>
            <person name="Watson M."/>
            <person name="Adriaenssens E.M."/>
            <person name="Foster-Nyarko E."/>
            <person name="Jarju S."/>
            <person name="Secka A."/>
            <person name="Antonio M."/>
            <person name="Oren A."/>
            <person name="Chaudhuri R.R."/>
            <person name="La Ragione R."/>
            <person name="Hildebrand F."/>
            <person name="Pallen M.J."/>
        </authorList>
    </citation>
    <scope>NUCLEOTIDE SEQUENCE</scope>
    <source>
        <strain evidence="2">15467</strain>
    </source>
</reference>
<evidence type="ECO:0000313" key="2">
    <source>
        <dbReference type="EMBL" id="MBO8429724.1"/>
    </source>
</evidence>
<organism evidence="2 3">
    <name type="scientific">Candidatus Egerieousia excrementavium</name>
    <dbReference type="NCBI Taxonomy" id="2840778"/>
    <lineage>
        <taxon>Bacteria</taxon>
        <taxon>Pseudomonadati</taxon>
        <taxon>Bacteroidota</taxon>
        <taxon>Bacteroidia</taxon>
        <taxon>Bacteroidales</taxon>
        <taxon>Candidatus Egerieousia</taxon>
    </lineage>
</organism>
<dbReference type="InterPro" id="IPR008334">
    <property type="entry name" value="5'-Nucleotdase_C"/>
</dbReference>
<evidence type="ECO:0000313" key="3">
    <source>
        <dbReference type="Proteomes" id="UP000823635"/>
    </source>
</evidence>
<dbReference type="SUPFAM" id="SSF55816">
    <property type="entry name" value="5'-nucleotidase (syn. UDP-sugar hydrolase), C-terminal domain"/>
    <property type="match status" value="1"/>
</dbReference>
<accession>A0A9D9GYR3</accession>
<name>A0A9D9GYR3_9BACT</name>
<dbReference type="Proteomes" id="UP000823635">
    <property type="component" value="Unassembled WGS sequence"/>
</dbReference>
<dbReference type="InterPro" id="IPR006179">
    <property type="entry name" value="5_nucleotidase/apyrase"/>
</dbReference>
<dbReference type="GO" id="GO:0016787">
    <property type="term" value="F:hydrolase activity"/>
    <property type="evidence" value="ECO:0007669"/>
    <property type="project" value="InterPro"/>
</dbReference>
<evidence type="ECO:0000259" key="1">
    <source>
        <dbReference type="Pfam" id="PF02872"/>
    </source>
</evidence>
<reference evidence="2" key="1">
    <citation type="submission" date="2020-10" db="EMBL/GenBank/DDBJ databases">
        <authorList>
            <person name="Gilroy R."/>
        </authorList>
    </citation>
    <scope>NUCLEOTIDE SEQUENCE</scope>
    <source>
        <strain evidence="2">15467</strain>
    </source>
</reference>
<sequence>MKKFSPLFFLLFAIVCSCNGSGQNFSKLEWSRVRMDSTWDAPQGRAAEIIGRYSPTIDSLLIPIGRSTGQMDSYAPESPLSNLAADIMLDFATDYLRKSTGDSAAKADMAMTNFGGIRASLPGGDISAYDVMAIFPFDNKVVILDLKGRYVRELFENFARRERVEALSGVKLVIENKKVKEALVAGSPIDDERIYKVATIDFLLTGGSNAEAFKKCDSHIDTQTYLRDMISGYIKEETAAGRVIDARTDGRVTVIKAEEK</sequence>
<dbReference type="AlphaFoldDB" id="A0A9D9GYR3"/>
<dbReference type="PANTHER" id="PTHR11575:SF24">
    <property type="entry name" value="5'-NUCLEOTIDASE"/>
    <property type="match status" value="1"/>
</dbReference>
<dbReference type="PANTHER" id="PTHR11575">
    <property type="entry name" value="5'-NUCLEOTIDASE-RELATED"/>
    <property type="match status" value="1"/>
</dbReference>
<dbReference type="Gene3D" id="3.90.780.10">
    <property type="entry name" value="5'-Nucleotidase, C-terminal domain"/>
    <property type="match status" value="1"/>
</dbReference>
<dbReference type="InterPro" id="IPR036907">
    <property type="entry name" value="5'-Nucleotdase_C_sf"/>
</dbReference>
<dbReference type="PROSITE" id="PS51257">
    <property type="entry name" value="PROKAR_LIPOPROTEIN"/>
    <property type="match status" value="1"/>
</dbReference>
<proteinExistence type="predicted"/>
<dbReference type="GO" id="GO:0009166">
    <property type="term" value="P:nucleotide catabolic process"/>
    <property type="evidence" value="ECO:0007669"/>
    <property type="project" value="InterPro"/>
</dbReference>
<dbReference type="PRINTS" id="PR01607">
    <property type="entry name" value="APYRASEFAMLY"/>
</dbReference>
<comment type="caution">
    <text evidence="2">The sequence shown here is derived from an EMBL/GenBank/DDBJ whole genome shotgun (WGS) entry which is preliminary data.</text>
</comment>
<dbReference type="Pfam" id="PF02872">
    <property type="entry name" value="5_nucleotid_C"/>
    <property type="match status" value="1"/>
</dbReference>
<feature type="domain" description="5'-Nucleotidase C-terminal" evidence="1">
    <location>
        <begin position="64"/>
        <end position="214"/>
    </location>
</feature>
<dbReference type="EMBL" id="JADINB010000155">
    <property type="protein sequence ID" value="MBO8429724.1"/>
    <property type="molecule type" value="Genomic_DNA"/>
</dbReference>
<gene>
    <name evidence="2" type="ORF">IAC68_07340</name>
</gene>